<evidence type="ECO:0000313" key="2">
    <source>
        <dbReference type="Proteomes" id="UP001163835"/>
    </source>
</evidence>
<organism evidence="1 2">
    <name type="scientific">Lentinula aff. lateritia</name>
    <dbReference type="NCBI Taxonomy" id="2804960"/>
    <lineage>
        <taxon>Eukaryota</taxon>
        <taxon>Fungi</taxon>
        <taxon>Dikarya</taxon>
        <taxon>Basidiomycota</taxon>
        <taxon>Agaricomycotina</taxon>
        <taxon>Agaricomycetes</taxon>
        <taxon>Agaricomycetidae</taxon>
        <taxon>Agaricales</taxon>
        <taxon>Marasmiineae</taxon>
        <taxon>Omphalotaceae</taxon>
        <taxon>Lentinula</taxon>
    </lineage>
</organism>
<sequence length="830" mass="92666">QATKYELARDYDSAFRLYIKAAENFLHLSRSASAAENEKSQCKKSASKALDRAERIKQMTEKSRSSTSSALGQSKATAKLTPVSVNYFSLAEEQSYVLKRGGNVNGAVFPLWHEPGPNIIQKQPRLSSLQSKYGAVWRNEVQGVLTEDRPIFPQDISQNIVTDCSVCASISCCIEHDERFGSNTSFQTSTSANVLQSGHSYDLKLLFNGGWRRISIDAQLPYHPTLGVPLCLACKSSDIGQLEARKLIISWPSILEKGYMALMGGYDFPGSNTTIDLHALTGWIPEYIGIRSATFVSEKTWSRILKGYTSGSCMFTLGTGTRLGIQWRDRILLSTHSYAVIDVREEENGRFVTVLDSWARSDSLDIALRERPDLLKIPWSEVLNVFEGLYLNWDPKIWPSSLVYHAYNHFMLNVNDLSCLVCTHQVRAKLDRTGSDSEEIWVLLTRHINDTRQPGKFIACKVQVEDDEAGCTVVCDKQRVSYKGTFTNSPHVLTKTKIPTLNQSVSLLILVLCEDPTEDTGFDVTIFAPKHFRLNWEKDTPKFPFSKTLEDIWTSKNSGGNNTYPTFMINPQYHLRICPSKQDKVATRRTIVVVETNKDLPVQVMICWSQGQRLFEPAQKSIAATSGSYTHGLARLTTQLPPGDYSIIVSTFEPYQTGAFLLSVSSFANVEVTPIPQEGAGMYRKAIKGTWDTLSAAGGPSFNQYFQNPIYELNLPAQSQIMYKLPLIFENPGKADLMFVYRIRLQLLRPSPGVSLNVTIYPASVNSGDRHVATSGPYDDPITGVVTSLTLLPKGQYWIIPSTYNPGTQSGFQLIVFSTLASIEVKSRLL</sequence>
<feature type="non-terminal residue" evidence="1">
    <location>
        <position position="1"/>
    </location>
</feature>
<protein>
    <submittedName>
        <fullName evidence="1">Uncharacterized protein</fullName>
    </submittedName>
</protein>
<dbReference type="Proteomes" id="UP001163835">
    <property type="component" value="Unassembled WGS sequence"/>
</dbReference>
<proteinExistence type="predicted"/>
<reference evidence="1" key="1">
    <citation type="submission" date="2022-09" db="EMBL/GenBank/DDBJ databases">
        <title>A Global Phylogenomic Analysis of the Shiitake Genus Lentinula.</title>
        <authorList>
            <consortium name="DOE Joint Genome Institute"/>
            <person name="Sierra-Patev S."/>
            <person name="Min B."/>
            <person name="Naranjo-Ortiz M."/>
            <person name="Looney B."/>
            <person name="Konkel Z."/>
            <person name="Slot J.C."/>
            <person name="Sakamoto Y."/>
            <person name="Steenwyk J.L."/>
            <person name="Rokas A."/>
            <person name="Carro J."/>
            <person name="Camarero S."/>
            <person name="Ferreira P."/>
            <person name="Molpeceres G."/>
            <person name="Ruiz-Duenas F.J."/>
            <person name="Serrano A."/>
            <person name="Henrissat B."/>
            <person name="Drula E."/>
            <person name="Hughes K.W."/>
            <person name="Mata J.L."/>
            <person name="Ishikawa N.K."/>
            <person name="Vargas-Isla R."/>
            <person name="Ushijima S."/>
            <person name="Smith C.A."/>
            <person name="Ahrendt S."/>
            <person name="Andreopoulos W."/>
            <person name="He G."/>
            <person name="Labutti K."/>
            <person name="Lipzen A."/>
            <person name="Ng V."/>
            <person name="Riley R."/>
            <person name="Sandor L."/>
            <person name="Barry K."/>
            <person name="Martinez A.T."/>
            <person name="Xiao Y."/>
            <person name="Gibbons J.G."/>
            <person name="Terashima K."/>
            <person name="Grigoriev I.V."/>
            <person name="Hibbett D.S."/>
        </authorList>
    </citation>
    <scope>NUCLEOTIDE SEQUENCE</scope>
    <source>
        <strain evidence="1">TMI1499</strain>
    </source>
</reference>
<gene>
    <name evidence="1" type="ORF">F5876DRAFT_41453</name>
</gene>
<accession>A0ACC1U1M4</accession>
<comment type="caution">
    <text evidence="1">The sequence shown here is derived from an EMBL/GenBank/DDBJ whole genome shotgun (WGS) entry which is preliminary data.</text>
</comment>
<name>A0ACC1U1M4_9AGAR</name>
<keyword evidence="2" id="KW-1185">Reference proteome</keyword>
<dbReference type="EMBL" id="MU795094">
    <property type="protein sequence ID" value="KAJ3810614.1"/>
    <property type="molecule type" value="Genomic_DNA"/>
</dbReference>
<evidence type="ECO:0000313" key="1">
    <source>
        <dbReference type="EMBL" id="KAJ3810614.1"/>
    </source>
</evidence>